<dbReference type="InterPro" id="IPR007499">
    <property type="entry name" value="ERF_bacteria_virus"/>
</dbReference>
<name>A0A6J5LGU8_9CAUD</name>
<dbReference type="EMBL" id="LR796261">
    <property type="protein sequence ID" value="CAB4132287.1"/>
    <property type="molecule type" value="Genomic_DNA"/>
</dbReference>
<organism evidence="1">
    <name type="scientific">uncultured Caudovirales phage</name>
    <dbReference type="NCBI Taxonomy" id="2100421"/>
    <lineage>
        <taxon>Viruses</taxon>
        <taxon>Duplodnaviria</taxon>
        <taxon>Heunggongvirae</taxon>
        <taxon>Uroviricota</taxon>
        <taxon>Caudoviricetes</taxon>
        <taxon>Peduoviridae</taxon>
        <taxon>Maltschvirus</taxon>
        <taxon>Maltschvirus maltsch</taxon>
    </lineage>
</organism>
<sequence length="202" mass="21583">MKVYEKIAQVQSEIAAEGIAKSKTNHQGAGYKFRGIDDIYNASSSLMAKVGLCMLPRILSRTVTERASKSGGTMFVVVVDAEYDFVAVEDGSKHTVKTFGEAMDSGDKATNKAMSAAHKYALIQAFSIPVEGDNDTENQSPETFGMSINVLADHLTAINDVANAEDLQKVFGVAYKAANGDKGAQKRLIAAKDQRKTALGVA</sequence>
<protein>
    <submittedName>
        <fullName evidence="1">Essential recombination function protein</fullName>
    </submittedName>
</protein>
<dbReference type="Pfam" id="PF04404">
    <property type="entry name" value="ERF"/>
    <property type="match status" value="1"/>
</dbReference>
<proteinExistence type="predicted"/>
<accession>A0A6J5LGU8</accession>
<evidence type="ECO:0000313" key="1">
    <source>
        <dbReference type="EMBL" id="CAB4132287.1"/>
    </source>
</evidence>
<gene>
    <name evidence="1" type="ORF">UFOVP259_15</name>
</gene>
<reference evidence="1" key="1">
    <citation type="submission" date="2020-04" db="EMBL/GenBank/DDBJ databases">
        <authorList>
            <person name="Chiriac C."/>
            <person name="Salcher M."/>
            <person name="Ghai R."/>
            <person name="Kavagutti S V."/>
        </authorList>
    </citation>
    <scope>NUCLEOTIDE SEQUENCE</scope>
</reference>